<dbReference type="Proteomes" id="UP000070409">
    <property type="component" value="Unassembled WGS sequence"/>
</dbReference>
<feature type="DNA-binding region" description="H-T-H motif" evidence="2">
    <location>
        <begin position="51"/>
        <end position="70"/>
    </location>
</feature>
<dbReference type="PRINTS" id="PR00455">
    <property type="entry name" value="HTHTETR"/>
</dbReference>
<sequence length="208" mass="22823">MPPEGTPAATATATAAPPREDLDTAGQRERRKRIIDATLALARKGGYDAVQMRAVAKKADVALGTLYRYFPSKVHLLVAGLVSQFERAGERIGKAQIPGDTSAERLMFVLDRNTEALQRAPLLTEAMVRAFMFADATAAAEVERVGRLLEDMFAHALGVEDPDDRQRDTFHLIADVWMANLVAWVTHRASATEVQKRLSVAVDLLIKD</sequence>
<dbReference type="InterPro" id="IPR009057">
    <property type="entry name" value="Homeodomain-like_sf"/>
</dbReference>
<comment type="caution">
    <text evidence="6">The sequence shown here is derived from an EMBL/GenBank/DDBJ whole genome shotgun (WGS) entry which is preliminary data.</text>
</comment>
<dbReference type="Gene3D" id="1.10.357.10">
    <property type="entry name" value="Tetracycline Repressor, domain 2"/>
    <property type="match status" value="1"/>
</dbReference>
<dbReference type="SUPFAM" id="SSF46689">
    <property type="entry name" value="Homeodomain-like"/>
    <property type="match status" value="1"/>
</dbReference>
<dbReference type="GO" id="GO:0000976">
    <property type="term" value="F:transcription cis-regulatory region binding"/>
    <property type="evidence" value="ECO:0007669"/>
    <property type="project" value="TreeGrafter"/>
</dbReference>
<keyword evidence="8" id="KW-1185">Reference proteome</keyword>
<dbReference type="GO" id="GO:0003700">
    <property type="term" value="F:DNA-binding transcription factor activity"/>
    <property type="evidence" value="ECO:0007669"/>
    <property type="project" value="TreeGrafter"/>
</dbReference>
<reference evidence="6" key="3">
    <citation type="submission" date="2016-02" db="EMBL/GenBank/DDBJ databases">
        <authorList>
            <person name="Teng J.L."/>
            <person name="Yang Y."/>
            <person name="Huang Y."/>
            <person name="Guo F."/>
            <person name="Wei W."/>
            <person name="Chen J.H."/>
            <person name="Wong S.Y."/>
            <person name="Lau S.K."/>
            <person name="Woo P.C."/>
        </authorList>
    </citation>
    <scope>NUCLEOTIDE SEQUENCE</scope>
    <source>
        <strain evidence="6">JCM 15929</strain>
    </source>
</reference>
<organism evidence="6 7">
    <name type="scientific">Tsukamurella pseudospumae</name>
    <dbReference type="NCBI Taxonomy" id="239498"/>
    <lineage>
        <taxon>Bacteria</taxon>
        <taxon>Bacillati</taxon>
        <taxon>Actinomycetota</taxon>
        <taxon>Actinomycetes</taxon>
        <taxon>Mycobacteriales</taxon>
        <taxon>Tsukamurellaceae</taxon>
        <taxon>Tsukamurella</taxon>
    </lineage>
</organism>
<dbReference type="RefSeq" id="WP_068571231.1">
    <property type="nucleotide sequence ID" value="NZ_LSRE01000012.1"/>
</dbReference>
<evidence type="ECO:0000313" key="8">
    <source>
        <dbReference type="Proteomes" id="UP000070409"/>
    </source>
</evidence>
<evidence type="ECO:0000256" key="2">
    <source>
        <dbReference type="PROSITE-ProRule" id="PRU00335"/>
    </source>
</evidence>
<dbReference type="NCBIfam" id="NF033703">
    <property type="entry name" value="transcr_KstR"/>
    <property type="match status" value="1"/>
</dbReference>
<dbReference type="Pfam" id="PF00440">
    <property type="entry name" value="TetR_N"/>
    <property type="match status" value="1"/>
</dbReference>
<dbReference type="PANTHER" id="PTHR30055">
    <property type="entry name" value="HTH-TYPE TRANSCRIPTIONAL REGULATOR RUTR"/>
    <property type="match status" value="1"/>
</dbReference>
<feature type="compositionally biased region" description="Low complexity" evidence="3">
    <location>
        <begin position="1"/>
        <end position="17"/>
    </location>
</feature>
<feature type="compositionally biased region" description="Basic and acidic residues" evidence="3">
    <location>
        <begin position="18"/>
        <end position="28"/>
    </location>
</feature>
<evidence type="ECO:0000256" key="3">
    <source>
        <dbReference type="SAM" id="MobiDB-lite"/>
    </source>
</evidence>
<dbReference type="InterPro" id="IPR001647">
    <property type="entry name" value="HTH_TetR"/>
</dbReference>
<name>A0A138AIH9_9ACTN</name>
<reference evidence="5 8" key="1">
    <citation type="submission" date="2016-02" db="EMBL/GenBank/DDBJ databases">
        <authorList>
            <person name="Teng J.L."/>
            <person name="Tang Y."/>
            <person name="Huang Y."/>
            <person name="Guo F."/>
            <person name="Wei W."/>
            <person name="Chen J.H."/>
            <person name="Wong S.Y."/>
            <person name="Lau S.K."/>
            <person name="Woo P.C."/>
        </authorList>
    </citation>
    <scope>NUCLEOTIDE SEQUENCE [LARGE SCALE GENOMIC DNA]</scope>
    <source>
        <strain evidence="5 8">JCM 13375</strain>
    </source>
</reference>
<evidence type="ECO:0000313" key="5">
    <source>
        <dbReference type="EMBL" id="KXO98484.1"/>
    </source>
</evidence>
<evidence type="ECO:0000313" key="7">
    <source>
        <dbReference type="Proteomes" id="UP000070258"/>
    </source>
</evidence>
<keyword evidence="1 2" id="KW-0238">DNA-binding</keyword>
<dbReference type="InterPro" id="IPR041642">
    <property type="entry name" value="KstR_C"/>
</dbReference>
<reference evidence="7" key="2">
    <citation type="submission" date="2016-02" db="EMBL/GenBank/DDBJ databases">
        <authorList>
            <person name="Wen L."/>
            <person name="He K."/>
            <person name="Yang H."/>
        </authorList>
    </citation>
    <scope>NUCLEOTIDE SEQUENCE [LARGE SCALE GENOMIC DNA]</scope>
    <source>
        <strain evidence="7">JCM 15929</strain>
    </source>
</reference>
<evidence type="ECO:0000259" key="4">
    <source>
        <dbReference type="PROSITE" id="PS50977"/>
    </source>
</evidence>
<dbReference type="AlphaFoldDB" id="A0A138AIH9"/>
<protein>
    <submittedName>
        <fullName evidence="6">Transcriptional regulator</fullName>
    </submittedName>
</protein>
<proteinExistence type="predicted"/>
<dbReference type="Proteomes" id="UP000070258">
    <property type="component" value="Unassembled WGS sequence"/>
</dbReference>
<dbReference type="OrthoDB" id="9809994at2"/>
<gene>
    <name evidence="6" type="ORF">AXK60_06900</name>
    <name evidence="5" type="ORF">AXK61_02465</name>
</gene>
<dbReference type="EMBL" id="LSRF01000033">
    <property type="protein sequence ID" value="KXP10195.1"/>
    <property type="molecule type" value="Genomic_DNA"/>
</dbReference>
<dbReference type="EMBL" id="LSRE01000012">
    <property type="protein sequence ID" value="KXO98484.1"/>
    <property type="molecule type" value="Genomic_DNA"/>
</dbReference>
<dbReference type="PANTHER" id="PTHR30055:SF242">
    <property type="entry name" value="HTH-TYPE TRANSCRIPTIONAL REPRESSOR KSTR"/>
    <property type="match status" value="1"/>
</dbReference>
<dbReference type="InterPro" id="IPR050109">
    <property type="entry name" value="HTH-type_TetR-like_transc_reg"/>
</dbReference>
<dbReference type="Pfam" id="PF17925">
    <property type="entry name" value="TetR_C_20"/>
    <property type="match status" value="1"/>
</dbReference>
<feature type="region of interest" description="Disordered" evidence="3">
    <location>
        <begin position="1"/>
        <end position="28"/>
    </location>
</feature>
<evidence type="ECO:0000256" key="1">
    <source>
        <dbReference type="ARBA" id="ARBA00023125"/>
    </source>
</evidence>
<feature type="domain" description="HTH tetR-type" evidence="4">
    <location>
        <begin position="28"/>
        <end position="88"/>
    </location>
</feature>
<dbReference type="STRING" id="239498.AXK60_06900"/>
<evidence type="ECO:0000313" key="6">
    <source>
        <dbReference type="EMBL" id="KXP10195.1"/>
    </source>
</evidence>
<accession>A0A138AIH9</accession>
<dbReference type="PROSITE" id="PS50977">
    <property type="entry name" value="HTH_TETR_2"/>
    <property type="match status" value="1"/>
</dbReference>